<feature type="compositionally biased region" description="Basic and acidic residues" evidence="1">
    <location>
        <begin position="735"/>
        <end position="758"/>
    </location>
</feature>
<feature type="transmembrane region" description="Helical" evidence="2">
    <location>
        <begin position="12"/>
        <end position="34"/>
    </location>
</feature>
<name>A0A1V3WUV1_MYCKA</name>
<evidence type="ECO:0000313" key="5">
    <source>
        <dbReference type="EMBL" id="OOK70710.1"/>
    </source>
</evidence>
<dbReference type="NCBIfam" id="TIGR00996">
    <property type="entry name" value="Mtu_fam_mce"/>
    <property type="match status" value="1"/>
</dbReference>
<evidence type="ECO:0000259" key="3">
    <source>
        <dbReference type="Pfam" id="PF02470"/>
    </source>
</evidence>
<accession>A0A1V3WUV1</accession>
<keyword evidence="2" id="KW-0812">Transmembrane</keyword>
<dbReference type="InterPro" id="IPR003399">
    <property type="entry name" value="Mce/MlaD"/>
</dbReference>
<dbReference type="GO" id="GO:0005576">
    <property type="term" value="C:extracellular region"/>
    <property type="evidence" value="ECO:0007669"/>
    <property type="project" value="TreeGrafter"/>
</dbReference>
<gene>
    <name evidence="5" type="ORF">BZL30_6737</name>
</gene>
<protein>
    <submittedName>
        <fullName evidence="5">Mce related family protein</fullName>
    </submittedName>
</protein>
<dbReference type="Gene3D" id="1.10.287.950">
    <property type="entry name" value="Methyl-accepting chemotaxis protein"/>
    <property type="match status" value="1"/>
</dbReference>
<evidence type="ECO:0000313" key="6">
    <source>
        <dbReference type="Proteomes" id="UP000189229"/>
    </source>
</evidence>
<evidence type="ECO:0000259" key="4">
    <source>
        <dbReference type="Pfam" id="PF11887"/>
    </source>
</evidence>
<feature type="compositionally biased region" description="Gly residues" evidence="1">
    <location>
        <begin position="689"/>
        <end position="698"/>
    </location>
</feature>
<keyword evidence="2" id="KW-1133">Transmembrane helix</keyword>
<dbReference type="InterPro" id="IPR005693">
    <property type="entry name" value="Mce"/>
</dbReference>
<feature type="compositionally biased region" description="Basic residues" evidence="1">
    <location>
        <begin position="612"/>
        <end position="623"/>
    </location>
</feature>
<dbReference type="Pfam" id="PF11887">
    <property type="entry name" value="Mce4_CUP1"/>
    <property type="match status" value="1"/>
</dbReference>
<sequence>MTTAIQRRFGRRGLRTVTIIALVAVLVGGIYVLASVGGNGRKIVAYFTSAVGLYPGDEVRILGVPVGTVDTIEPRPSDVKITMSVSEDVKIPHDAQAVIMSPNLVAARFIQLTPAYTGGAVLPDGASIELSRTAVPVEWDEVKEALTQLSVTLSPAAGELQGPLGAAIDQAADTLDGNGDSFHKALQELSQVAGRLGDSRSDIFSTVKNLQVLVDALSQSNEQIVQFAGHVASVSQVLADSSRNLDHTLGTLNQALSDIRGFLHENNSTLIETVGQLGDLTQTLSNQSDNIEQVLHVAGPGIANFYNIYDPAQGTLNGLLSIPNFANPVQFICGGSFDTPAGTSGPDYYRRAELCRERLGPVLRRLTANYPPIMFHPLNTITAYKGQVIYDTPATQAKAETPVPELTWIPAKPATQPAPGNATDLQSLLVPQAPGPRPGTVRCRGRHLPRLPPRLLRHRCPPSRGPADETNHVARRCLCCGHHAACGLSVRRAELASVARDRRPRRRRIHDHRRDARRCDAAAELAGDGGRRHRRQCRRHRRHAAARRILLCRGEIGPGQAGGAAVQLDRHGRPDVAAGLDARRPGAAGGPSDRQAGRRQLPVHPGVPHGPRAYHRGGVRRARGGGQQGQCRCAGGDHRRDLSSRGGPAGSVQRPDPQARGIDCRTQQAGQRHHQRGRRAEQIRRNPGAGQGQPGPGAGHLARRASGAQQEPRQHRRGVRRTEKAGHGHLARAVQDQDRLRRGLERPVLGREGDQRQP</sequence>
<dbReference type="SUPFAM" id="SSF58104">
    <property type="entry name" value="Methyl-accepting chemotaxis protein (MCP) signaling domain"/>
    <property type="match status" value="1"/>
</dbReference>
<organism evidence="5 6">
    <name type="scientific">Mycobacterium kansasii</name>
    <dbReference type="NCBI Taxonomy" id="1768"/>
    <lineage>
        <taxon>Bacteria</taxon>
        <taxon>Bacillati</taxon>
        <taxon>Actinomycetota</taxon>
        <taxon>Actinomycetes</taxon>
        <taxon>Mycobacteriales</taxon>
        <taxon>Mycobacteriaceae</taxon>
        <taxon>Mycobacterium</taxon>
    </lineage>
</organism>
<dbReference type="EMBL" id="MVBM01000006">
    <property type="protein sequence ID" value="OOK70710.1"/>
    <property type="molecule type" value="Genomic_DNA"/>
</dbReference>
<keyword evidence="2" id="KW-0472">Membrane</keyword>
<comment type="caution">
    <text evidence="5">The sequence shown here is derived from an EMBL/GenBank/DDBJ whole genome shotgun (WGS) entry which is preliminary data.</text>
</comment>
<dbReference type="PANTHER" id="PTHR33371">
    <property type="entry name" value="INTERMEMBRANE PHOSPHOLIPID TRANSPORT SYSTEM BINDING PROTEIN MLAD-RELATED"/>
    <property type="match status" value="1"/>
</dbReference>
<dbReference type="PANTHER" id="PTHR33371:SF4">
    <property type="entry name" value="INTERMEMBRANE PHOSPHOLIPID TRANSPORT SYSTEM BINDING PROTEIN MLAD"/>
    <property type="match status" value="1"/>
</dbReference>
<dbReference type="Pfam" id="PF02470">
    <property type="entry name" value="MlaD"/>
    <property type="match status" value="1"/>
</dbReference>
<proteinExistence type="predicted"/>
<dbReference type="InterPro" id="IPR052336">
    <property type="entry name" value="MlaD_Phospholipid_Transporter"/>
</dbReference>
<reference evidence="5 6" key="1">
    <citation type="submission" date="2017-02" db="EMBL/GenBank/DDBJ databases">
        <title>Complete genome sequences of Mycobacterium kansasii strains isolated from rhesus macaques.</title>
        <authorList>
            <person name="Panda A."/>
            <person name="Nagaraj S."/>
            <person name="Zhao X."/>
            <person name="Tettelin H."/>
            <person name="Detolla L.J."/>
        </authorList>
    </citation>
    <scope>NUCLEOTIDE SEQUENCE [LARGE SCALE GENOMIC DNA]</scope>
    <source>
        <strain evidence="5 6">11-3813</strain>
    </source>
</reference>
<feature type="domain" description="Mce/MlaD" evidence="3">
    <location>
        <begin position="40"/>
        <end position="114"/>
    </location>
</feature>
<evidence type="ECO:0000256" key="1">
    <source>
        <dbReference type="SAM" id="MobiDB-lite"/>
    </source>
</evidence>
<dbReference type="AlphaFoldDB" id="A0A1V3WUV1"/>
<dbReference type="Proteomes" id="UP000189229">
    <property type="component" value="Unassembled WGS sequence"/>
</dbReference>
<feature type="domain" description="Mammalian cell entry C-terminal" evidence="4">
    <location>
        <begin position="121"/>
        <end position="296"/>
    </location>
</feature>
<feature type="region of interest" description="Disordered" evidence="1">
    <location>
        <begin position="576"/>
        <end position="758"/>
    </location>
</feature>
<dbReference type="InterPro" id="IPR024516">
    <property type="entry name" value="Mce_C"/>
</dbReference>
<evidence type="ECO:0000256" key="2">
    <source>
        <dbReference type="SAM" id="Phobius"/>
    </source>
</evidence>